<feature type="domain" description="ABC transporter" evidence="6">
    <location>
        <begin position="129"/>
        <end position="213"/>
    </location>
</feature>
<keyword evidence="4" id="KW-0067">ATP-binding</keyword>
<comment type="caution">
    <text evidence="7">The sequence shown here is derived from an EMBL/GenBank/DDBJ whole genome shotgun (WGS) entry which is preliminary data.</text>
</comment>
<feature type="compositionally biased region" description="Pro residues" evidence="5">
    <location>
        <begin position="238"/>
        <end position="247"/>
    </location>
</feature>
<dbReference type="EMBL" id="BSUZ01000001">
    <property type="protein sequence ID" value="GMA87269.1"/>
    <property type="molecule type" value="Genomic_DNA"/>
</dbReference>
<organism evidence="7 8">
    <name type="scientific">Angustibacter aerolatus</name>
    <dbReference type="NCBI Taxonomy" id="1162965"/>
    <lineage>
        <taxon>Bacteria</taxon>
        <taxon>Bacillati</taxon>
        <taxon>Actinomycetota</taxon>
        <taxon>Actinomycetes</taxon>
        <taxon>Kineosporiales</taxon>
        <taxon>Kineosporiaceae</taxon>
    </lineage>
</organism>
<feature type="compositionally biased region" description="Basic and acidic residues" evidence="5">
    <location>
        <begin position="277"/>
        <end position="290"/>
    </location>
</feature>
<dbReference type="Pfam" id="PF00005">
    <property type="entry name" value="ABC_tran"/>
    <property type="match status" value="1"/>
</dbReference>
<dbReference type="Gene3D" id="3.40.50.300">
    <property type="entry name" value="P-loop containing nucleotide triphosphate hydrolases"/>
    <property type="match status" value="2"/>
</dbReference>
<evidence type="ECO:0000256" key="4">
    <source>
        <dbReference type="ARBA" id="ARBA00022840"/>
    </source>
</evidence>
<evidence type="ECO:0000256" key="2">
    <source>
        <dbReference type="ARBA" id="ARBA00022448"/>
    </source>
</evidence>
<dbReference type="InterPro" id="IPR003439">
    <property type="entry name" value="ABC_transporter-like_ATP-bd"/>
</dbReference>
<evidence type="ECO:0000313" key="8">
    <source>
        <dbReference type="Proteomes" id="UP001157017"/>
    </source>
</evidence>
<evidence type="ECO:0000259" key="6">
    <source>
        <dbReference type="Pfam" id="PF00005"/>
    </source>
</evidence>
<dbReference type="PANTHER" id="PTHR43553">
    <property type="entry name" value="HEAVY METAL TRANSPORTER"/>
    <property type="match status" value="1"/>
</dbReference>
<dbReference type="Proteomes" id="UP001157017">
    <property type="component" value="Unassembled WGS sequence"/>
</dbReference>
<dbReference type="SUPFAM" id="SSF52540">
    <property type="entry name" value="P-loop containing nucleoside triphosphate hydrolases"/>
    <property type="match status" value="2"/>
</dbReference>
<keyword evidence="2" id="KW-0813">Transport</keyword>
<gene>
    <name evidence="7" type="ORF">GCM10025868_25190</name>
</gene>
<sequence length="308" mass="31771">MLALRPGLLLLDEPTAMLDPAGGATLRHAVRDVLATTGATCVVVEHRVAEWLDLVDRVVVLEAAGGVVADGAPREVLAAEGARLAAQGVWVPGRPPSVPTRSRRGDDRGTLLQAVGVAAGRPGGAPVVRDVDLRLAQGRATALVGPNGAGKTTLAHVLAGLVPPAAGRLDVGDALSRGLTRPRTAGDRASLVARVGTVFQEPQHQFVAGTVAAELAVGPQRTGVPAPEVERRVAEPAGPAPPRPPGARQPVHAQRRRAAPALRRHRAGHPPRAAGARRTDVRAGRADLGRARGPARRACSTRAWACSP</sequence>
<protein>
    <recommendedName>
        <fullName evidence="6">ABC transporter domain-containing protein</fullName>
    </recommendedName>
</protein>
<name>A0ABQ6JHG8_9ACTN</name>
<evidence type="ECO:0000256" key="3">
    <source>
        <dbReference type="ARBA" id="ARBA00022741"/>
    </source>
</evidence>
<keyword evidence="3" id="KW-0547">Nucleotide-binding</keyword>
<feature type="compositionally biased region" description="Basic residues" evidence="5">
    <location>
        <begin position="253"/>
        <end position="269"/>
    </location>
</feature>
<evidence type="ECO:0000313" key="7">
    <source>
        <dbReference type="EMBL" id="GMA87269.1"/>
    </source>
</evidence>
<evidence type="ECO:0000256" key="5">
    <source>
        <dbReference type="SAM" id="MobiDB-lite"/>
    </source>
</evidence>
<accession>A0ABQ6JHG8</accession>
<dbReference type="InterPro" id="IPR027417">
    <property type="entry name" value="P-loop_NTPase"/>
</dbReference>
<proteinExistence type="inferred from homology"/>
<comment type="similarity">
    <text evidence="1">Belongs to the ABC transporter superfamily.</text>
</comment>
<feature type="region of interest" description="Disordered" evidence="5">
    <location>
        <begin position="232"/>
        <end position="308"/>
    </location>
</feature>
<reference evidence="8" key="1">
    <citation type="journal article" date="2019" name="Int. J. Syst. Evol. Microbiol.">
        <title>The Global Catalogue of Microorganisms (GCM) 10K type strain sequencing project: providing services to taxonomists for standard genome sequencing and annotation.</title>
        <authorList>
            <consortium name="The Broad Institute Genomics Platform"/>
            <consortium name="The Broad Institute Genome Sequencing Center for Infectious Disease"/>
            <person name="Wu L."/>
            <person name="Ma J."/>
        </authorList>
    </citation>
    <scope>NUCLEOTIDE SEQUENCE [LARGE SCALE GENOMIC DNA]</scope>
    <source>
        <strain evidence="8">NBRC 108730</strain>
    </source>
</reference>
<dbReference type="PANTHER" id="PTHR43553:SF24">
    <property type="entry name" value="ENERGY-COUPLING FACTOR TRANSPORTER ATP-BINDING PROTEIN ECFA1"/>
    <property type="match status" value="1"/>
</dbReference>
<keyword evidence="8" id="KW-1185">Reference proteome</keyword>
<evidence type="ECO:0000256" key="1">
    <source>
        <dbReference type="ARBA" id="ARBA00005417"/>
    </source>
</evidence>
<dbReference type="InterPro" id="IPR050095">
    <property type="entry name" value="ECF_ABC_transporter_ATP-bd"/>
</dbReference>